<dbReference type="SUPFAM" id="SSF81321">
    <property type="entry name" value="Family A G protein-coupled receptor-like"/>
    <property type="match status" value="1"/>
</dbReference>
<comment type="subcellular location">
    <subcellularLocation>
        <location evidence="1">Membrane</location>
        <topology evidence="1">Multi-pass membrane protein</topology>
    </subcellularLocation>
</comment>
<evidence type="ECO:0000256" key="7">
    <source>
        <dbReference type="ARBA" id="ARBA00023224"/>
    </source>
</evidence>
<dbReference type="GO" id="GO:0016020">
    <property type="term" value="C:membrane"/>
    <property type="evidence" value="ECO:0007669"/>
    <property type="project" value="UniProtKB-SubCell"/>
</dbReference>
<dbReference type="GeneID" id="111119673"/>
<evidence type="ECO:0000256" key="1">
    <source>
        <dbReference type="ARBA" id="ARBA00004141"/>
    </source>
</evidence>
<reference evidence="12" key="1">
    <citation type="submission" date="2025-08" db="UniProtKB">
        <authorList>
            <consortium name="RefSeq"/>
        </authorList>
    </citation>
    <scope>IDENTIFICATION</scope>
    <source>
        <tissue evidence="12">Whole sample</tissue>
    </source>
</reference>
<keyword evidence="3 9" id="KW-1133">Transmembrane helix</keyword>
<dbReference type="Pfam" id="PF00001">
    <property type="entry name" value="7tm_1"/>
    <property type="match status" value="1"/>
</dbReference>
<feature type="transmembrane region" description="Helical" evidence="9">
    <location>
        <begin position="191"/>
        <end position="219"/>
    </location>
</feature>
<feature type="transmembrane region" description="Helical" evidence="9">
    <location>
        <begin position="280"/>
        <end position="300"/>
    </location>
</feature>
<accession>A0A8B8CN32</accession>
<evidence type="ECO:0000256" key="4">
    <source>
        <dbReference type="ARBA" id="ARBA00023040"/>
    </source>
</evidence>
<name>A0A8B8CN32_CRAVI</name>
<evidence type="ECO:0000256" key="9">
    <source>
        <dbReference type="SAM" id="Phobius"/>
    </source>
</evidence>
<dbReference type="PANTHER" id="PTHR24243">
    <property type="entry name" value="G-PROTEIN COUPLED RECEPTOR"/>
    <property type="match status" value="1"/>
</dbReference>
<sequence>MTTINSSVPANFKTLKELDDVKAHQRLPTVVFLSILIAVGIIGNIVVLFAYSRKYRPSTFRTFILSLAVVDLSSCLIGMPMELVDNLYPLTFYNEAFCKTGKFLGQILKIASALIVFLMAVVRYQKICRPFSTLFSIKVARNLCILSIFVAALLSWPFLILQGTQFKHYDGGVVGHDCSVDSDVKDTNYPFVYTIITFAIYMFVFFGLLFLYTLIILNLRRHDHVLNERKHRTDPRITKIMIAITVAFVVTYLPDCILDANSTFNKGNTLPPTPVVVGSLPLLARIYFINNVINPIIYFVGDSKFRKILIEACIWVFHFVRGKEVQSPNLFQLSDTLKTDNHSNSVTKNNTIATDAHPNSTGEGEL</sequence>
<feature type="transmembrane region" description="Helical" evidence="9">
    <location>
        <begin position="30"/>
        <end position="51"/>
    </location>
</feature>
<dbReference type="RefSeq" id="XP_022315791.1">
    <property type="nucleotide sequence ID" value="XM_022460083.1"/>
</dbReference>
<dbReference type="InterPro" id="IPR017452">
    <property type="entry name" value="GPCR_Rhodpsn_7TM"/>
</dbReference>
<dbReference type="PROSITE" id="PS50262">
    <property type="entry name" value="G_PROTEIN_RECEP_F1_2"/>
    <property type="match status" value="1"/>
</dbReference>
<dbReference type="KEGG" id="cvn:111119673"/>
<keyword evidence="7" id="KW-0807">Transducer</keyword>
<dbReference type="PRINTS" id="PR00237">
    <property type="entry name" value="GPCRRHODOPSN"/>
</dbReference>
<dbReference type="Proteomes" id="UP000694844">
    <property type="component" value="Chromosome 2"/>
</dbReference>
<feature type="region of interest" description="Disordered" evidence="8">
    <location>
        <begin position="342"/>
        <end position="366"/>
    </location>
</feature>
<feature type="domain" description="G-protein coupled receptors family 1 profile" evidence="10">
    <location>
        <begin position="43"/>
        <end position="298"/>
    </location>
</feature>
<dbReference type="InterPro" id="IPR000276">
    <property type="entry name" value="GPCR_Rhodpsn"/>
</dbReference>
<keyword evidence="5 9" id="KW-0472">Membrane</keyword>
<keyword evidence="4" id="KW-0297">G-protein coupled receptor</keyword>
<gene>
    <name evidence="12" type="primary">LOC111119673</name>
</gene>
<evidence type="ECO:0000313" key="11">
    <source>
        <dbReference type="Proteomes" id="UP000694844"/>
    </source>
</evidence>
<evidence type="ECO:0000256" key="5">
    <source>
        <dbReference type="ARBA" id="ARBA00023136"/>
    </source>
</evidence>
<feature type="transmembrane region" description="Helical" evidence="9">
    <location>
        <begin position="63"/>
        <end position="83"/>
    </location>
</feature>
<evidence type="ECO:0000256" key="6">
    <source>
        <dbReference type="ARBA" id="ARBA00023170"/>
    </source>
</evidence>
<dbReference type="PANTHER" id="PTHR24243:SF208">
    <property type="entry name" value="PYROKININ-1 RECEPTOR"/>
    <property type="match status" value="1"/>
</dbReference>
<evidence type="ECO:0000313" key="12">
    <source>
        <dbReference type="RefSeq" id="XP_022315791.1"/>
    </source>
</evidence>
<keyword evidence="2 9" id="KW-0812">Transmembrane</keyword>
<evidence type="ECO:0000256" key="3">
    <source>
        <dbReference type="ARBA" id="ARBA00022989"/>
    </source>
</evidence>
<proteinExistence type="predicted"/>
<dbReference type="OrthoDB" id="6082926at2759"/>
<evidence type="ECO:0000256" key="8">
    <source>
        <dbReference type="SAM" id="MobiDB-lite"/>
    </source>
</evidence>
<protein>
    <submittedName>
        <fullName evidence="12">Rhodopsin, GQ-coupled-like</fullName>
    </submittedName>
</protein>
<dbReference type="CDD" id="cd00637">
    <property type="entry name" value="7tm_classA_rhodopsin-like"/>
    <property type="match status" value="1"/>
</dbReference>
<dbReference type="AlphaFoldDB" id="A0A8B8CN32"/>
<dbReference type="GO" id="GO:0004930">
    <property type="term" value="F:G protein-coupled receptor activity"/>
    <property type="evidence" value="ECO:0007669"/>
    <property type="project" value="UniProtKB-KW"/>
</dbReference>
<feature type="transmembrane region" description="Helical" evidence="9">
    <location>
        <begin position="103"/>
        <end position="122"/>
    </location>
</feature>
<keyword evidence="6" id="KW-0675">Receptor</keyword>
<evidence type="ECO:0000256" key="2">
    <source>
        <dbReference type="ARBA" id="ARBA00022692"/>
    </source>
</evidence>
<organism evidence="11 12">
    <name type="scientific">Crassostrea virginica</name>
    <name type="common">Eastern oyster</name>
    <dbReference type="NCBI Taxonomy" id="6565"/>
    <lineage>
        <taxon>Eukaryota</taxon>
        <taxon>Metazoa</taxon>
        <taxon>Spiralia</taxon>
        <taxon>Lophotrochozoa</taxon>
        <taxon>Mollusca</taxon>
        <taxon>Bivalvia</taxon>
        <taxon>Autobranchia</taxon>
        <taxon>Pteriomorphia</taxon>
        <taxon>Ostreida</taxon>
        <taxon>Ostreoidea</taxon>
        <taxon>Ostreidae</taxon>
        <taxon>Crassostrea</taxon>
    </lineage>
</organism>
<dbReference type="Gene3D" id="1.20.1070.10">
    <property type="entry name" value="Rhodopsin 7-helix transmembrane proteins"/>
    <property type="match status" value="1"/>
</dbReference>
<keyword evidence="11" id="KW-1185">Reference proteome</keyword>
<evidence type="ECO:0000259" key="10">
    <source>
        <dbReference type="PROSITE" id="PS50262"/>
    </source>
</evidence>
<feature type="transmembrane region" description="Helical" evidence="9">
    <location>
        <begin position="143"/>
        <end position="161"/>
    </location>
</feature>
<feature type="transmembrane region" description="Helical" evidence="9">
    <location>
        <begin position="240"/>
        <end position="260"/>
    </location>
</feature>